<dbReference type="AlphaFoldDB" id="A0AAD2H4S1"/>
<comment type="caution">
    <text evidence="4">The sequence shown here is derived from an EMBL/GenBank/DDBJ whole genome shotgun (WGS) entry which is preliminary data.</text>
</comment>
<dbReference type="EMBL" id="CAVNYO010000145">
    <property type="protein sequence ID" value="CAK5269311.1"/>
    <property type="molecule type" value="Genomic_DNA"/>
</dbReference>
<dbReference type="PANTHER" id="PTHR39218:SF1">
    <property type="entry name" value="OXIDOREDUCTASE 14 KDA SUBUNIT, PUTATIVE (AFU_ORTHOLOGUE AFUA_1G12110)-RELATED"/>
    <property type="match status" value="1"/>
</dbReference>
<keyword evidence="1" id="KW-1133">Transmembrane helix</keyword>
<dbReference type="EMBL" id="CAVNYO010000148">
    <property type="protein sequence ID" value="CAK5269443.1"/>
    <property type="molecule type" value="Genomic_DNA"/>
</dbReference>
<evidence type="ECO:0000313" key="2">
    <source>
        <dbReference type="EMBL" id="CAK5268461.1"/>
    </source>
</evidence>
<evidence type="ECO:0000313" key="5">
    <source>
        <dbReference type="Proteomes" id="UP001295794"/>
    </source>
</evidence>
<evidence type="ECO:0000313" key="3">
    <source>
        <dbReference type="EMBL" id="CAK5269311.1"/>
    </source>
</evidence>
<keyword evidence="5" id="KW-1185">Reference proteome</keyword>
<reference evidence="4" key="1">
    <citation type="submission" date="2023-11" db="EMBL/GenBank/DDBJ databases">
        <authorList>
            <person name="De Vega J J."/>
            <person name="De Vega J J."/>
        </authorList>
    </citation>
    <scope>NUCLEOTIDE SEQUENCE</scope>
</reference>
<dbReference type="EMBL" id="CAVNYO010000138">
    <property type="protein sequence ID" value="CAK5268461.1"/>
    <property type="molecule type" value="Genomic_DNA"/>
</dbReference>
<keyword evidence="1" id="KW-0472">Membrane</keyword>
<dbReference type="Proteomes" id="UP001295794">
    <property type="component" value="Unassembled WGS sequence"/>
</dbReference>
<organism evidence="4 5">
    <name type="scientific">Mycena citricolor</name>
    <dbReference type="NCBI Taxonomy" id="2018698"/>
    <lineage>
        <taxon>Eukaryota</taxon>
        <taxon>Fungi</taxon>
        <taxon>Dikarya</taxon>
        <taxon>Basidiomycota</taxon>
        <taxon>Agaricomycotina</taxon>
        <taxon>Agaricomycetes</taxon>
        <taxon>Agaricomycetidae</taxon>
        <taxon>Agaricales</taxon>
        <taxon>Marasmiineae</taxon>
        <taxon>Mycenaceae</taxon>
        <taxon>Mycena</taxon>
    </lineage>
</organism>
<feature type="transmembrane region" description="Helical" evidence="1">
    <location>
        <begin position="6"/>
        <end position="25"/>
    </location>
</feature>
<name>A0AAD2H4S1_9AGAR</name>
<accession>A0AAD2H4S1</accession>
<sequence>MGVVGHVIGGAAFGLAARFWQLGILKKPMLSNPVGHLASTVFFAGTGYYWWQGTVYMKGVLEEQEHKMRLRRDAQMLIENASLDKALNRSSSE</sequence>
<protein>
    <submittedName>
        <fullName evidence="4">Uncharacterized protein</fullName>
    </submittedName>
</protein>
<dbReference type="PANTHER" id="PTHR39218">
    <property type="entry name" value="OXIDOREDUCTASE 14 KDA SUBUNIT, PUTATIVE (AFU_ORTHOLOGUE AFUA_1G12110)-RELATED"/>
    <property type="match status" value="1"/>
</dbReference>
<gene>
    <name evidence="2" type="ORF">MYCIT1_LOCUS11670</name>
    <name evidence="3" type="ORF">MYCIT1_LOCUS12933</name>
    <name evidence="4" type="ORF">MYCIT1_LOCUS13158</name>
</gene>
<proteinExistence type="predicted"/>
<evidence type="ECO:0000313" key="4">
    <source>
        <dbReference type="EMBL" id="CAK5269443.1"/>
    </source>
</evidence>
<keyword evidence="1" id="KW-0812">Transmembrane</keyword>
<feature type="transmembrane region" description="Helical" evidence="1">
    <location>
        <begin position="34"/>
        <end position="51"/>
    </location>
</feature>
<evidence type="ECO:0000256" key="1">
    <source>
        <dbReference type="SAM" id="Phobius"/>
    </source>
</evidence>